<dbReference type="AlphaFoldDB" id="A0AAU8A565"/>
<evidence type="ECO:0000313" key="1">
    <source>
        <dbReference type="EMBL" id="XCC58582.1"/>
    </source>
</evidence>
<reference evidence="1" key="1">
    <citation type="submission" date="2022-06" db="EMBL/GenBank/DDBJ databases">
        <title>New Polynucleobacter species.</title>
        <authorList>
            <person name="Hahn M.W."/>
        </authorList>
    </citation>
    <scope>NUCLEOTIDE SEQUENCE</scope>
    <source>
        <strain evidence="1">UK-FUSCHL-C3</strain>
    </source>
</reference>
<name>A0AAU8A565_9BURK</name>
<dbReference type="RefSeq" id="WP_353439852.1">
    <property type="nucleotide sequence ID" value="NZ_CP099959.1"/>
</dbReference>
<dbReference type="EMBL" id="CP099959">
    <property type="protein sequence ID" value="XCC58582.1"/>
    <property type="molecule type" value="Genomic_DNA"/>
</dbReference>
<proteinExistence type="predicted"/>
<accession>A0AAU8A565</accession>
<protein>
    <submittedName>
        <fullName evidence="1">Uncharacterized protein</fullName>
    </submittedName>
</protein>
<organism evidence="1">
    <name type="scientific">Polynucleobacter sp. UK-FUSCHL-C3</name>
    <dbReference type="NCBI Taxonomy" id="2955208"/>
    <lineage>
        <taxon>Bacteria</taxon>
        <taxon>Pseudomonadati</taxon>
        <taxon>Pseudomonadota</taxon>
        <taxon>Betaproteobacteria</taxon>
        <taxon>Burkholderiales</taxon>
        <taxon>Burkholderiaceae</taxon>
        <taxon>Polynucleobacter</taxon>
    </lineage>
</organism>
<gene>
    <name evidence="1" type="ORF">NKE59_04690</name>
</gene>
<sequence length="59" mass="6835">MKPKNTEGPFNFDGREVYFDLEKSEFWDSKTDSYLDHAIGLVLIDLYFGHQKAPLGPKK</sequence>